<keyword evidence="2" id="KW-0732">Signal</keyword>
<accession>A0A5B7GE54</accession>
<feature type="transmembrane region" description="Helical" evidence="1">
    <location>
        <begin position="108"/>
        <end position="131"/>
    </location>
</feature>
<evidence type="ECO:0000256" key="2">
    <source>
        <dbReference type="SAM" id="SignalP"/>
    </source>
</evidence>
<organism evidence="3 4">
    <name type="scientific">Portunus trituberculatus</name>
    <name type="common">Swimming crab</name>
    <name type="synonym">Neptunus trituberculatus</name>
    <dbReference type="NCBI Taxonomy" id="210409"/>
    <lineage>
        <taxon>Eukaryota</taxon>
        <taxon>Metazoa</taxon>
        <taxon>Ecdysozoa</taxon>
        <taxon>Arthropoda</taxon>
        <taxon>Crustacea</taxon>
        <taxon>Multicrustacea</taxon>
        <taxon>Malacostraca</taxon>
        <taxon>Eumalacostraca</taxon>
        <taxon>Eucarida</taxon>
        <taxon>Decapoda</taxon>
        <taxon>Pleocyemata</taxon>
        <taxon>Brachyura</taxon>
        <taxon>Eubrachyura</taxon>
        <taxon>Portunoidea</taxon>
        <taxon>Portunidae</taxon>
        <taxon>Portuninae</taxon>
        <taxon>Portunus</taxon>
    </lineage>
</organism>
<keyword evidence="4" id="KW-1185">Reference proteome</keyword>
<keyword evidence="1" id="KW-0812">Transmembrane</keyword>
<name>A0A5B7GE54_PORTR</name>
<feature type="signal peptide" evidence="2">
    <location>
        <begin position="1"/>
        <end position="17"/>
    </location>
</feature>
<keyword evidence="1" id="KW-1133">Transmembrane helix</keyword>
<feature type="transmembrane region" description="Helical" evidence="1">
    <location>
        <begin position="83"/>
        <end position="101"/>
    </location>
</feature>
<dbReference type="Proteomes" id="UP000324222">
    <property type="component" value="Unassembled WGS sequence"/>
</dbReference>
<evidence type="ECO:0000256" key="1">
    <source>
        <dbReference type="SAM" id="Phobius"/>
    </source>
</evidence>
<sequence length="152" mass="17434">MWAAWAWWVFLTACAWAESGVGEGVECPCGLEPAYDNVPGGGEGNLLWNCRDLLLPEVPTACWAIHSNVTQVTHTLSLLRYNTLSYTHILLPFLTFLYFLIRTLYFLTLFYSLIFSYTILLYTFLYSYILLSPYSETLHSLTTTIFQVHPDN</sequence>
<evidence type="ECO:0000313" key="3">
    <source>
        <dbReference type="EMBL" id="MPC55398.1"/>
    </source>
</evidence>
<proteinExistence type="predicted"/>
<protein>
    <submittedName>
        <fullName evidence="3">Uncharacterized protein</fullName>
    </submittedName>
</protein>
<reference evidence="3 4" key="1">
    <citation type="submission" date="2019-05" db="EMBL/GenBank/DDBJ databases">
        <title>Another draft genome of Portunus trituberculatus and its Hox gene families provides insights of decapod evolution.</title>
        <authorList>
            <person name="Jeong J.-H."/>
            <person name="Song I."/>
            <person name="Kim S."/>
            <person name="Choi T."/>
            <person name="Kim D."/>
            <person name="Ryu S."/>
            <person name="Kim W."/>
        </authorList>
    </citation>
    <scope>NUCLEOTIDE SEQUENCE [LARGE SCALE GENOMIC DNA]</scope>
    <source>
        <tissue evidence="3">Muscle</tissue>
    </source>
</reference>
<dbReference type="AlphaFoldDB" id="A0A5B7GE54"/>
<dbReference type="OrthoDB" id="694479at2759"/>
<gene>
    <name evidence="3" type="ORF">E2C01_049333</name>
</gene>
<comment type="caution">
    <text evidence="3">The sequence shown here is derived from an EMBL/GenBank/DDBJ whole genome shotgun (WGS) entry which is preliminary data.</text>
</comment>
<evidence type="ECO:0000313" key="4">
    <source>
        <dbReference type="Proteomes" id="UP000324222"/>
    </source>
</evidence>
<feature type="chain" id="PRO_5022961975" evidence="2">
    <location>
        <begin position="18"/>
        <end position="152"/>
    </location>
</feature>
<dbReference type="EMBL" id="VSRR010013138">
    <property type="protein sequence ID" value="MPC55398.1"/>
    <property type="molecule type" value="Genomic_DNA"/>
</dbReference>
<keyword evidence="1" id="KW-0472">Membrane</keyword>